<dbReference type="GO" id="GO:0008137">
    <property type="term" value="F:NADH dehydrogenase (ubiquinone) activity"/>
    <property type="evidence" value="ECO:0007669"/>
    <property type="project" value="UniProtKB-UniRule"/>
</dbReference>
<feature type="domain" description="NADH:quinone oxidoreductase/Mrp antiporter transmembrane" evidence="18">
    <location>
        <begin position="100"/>
        <end position="385"/>
    </location>
</feature>
<dbReference type="PRINTS" id="PR01437">
    <property type="entry name" value="NUOXDRDTASE4"/>
</dbReference>
<feature type="transmembrane region" description="Helical" evidence="17">
    <location>
        <begin position="267"/>
        <end position="290"/>
    </location>
</feature>
<evidence type="ECO:0000259" key="18">
    <source>
        <dbReference type="Pfam" id="PF00361"/>
    </source>
</evidence>
<dbReference type="PANTHER" id="PTHR43507">
    <property type="entry name" value="NADH-UBIQUINONE OXIDOREDUCTASE CHAIN 4"/>
    <property type="match status" value="1"/>
</dbReference>
<keyword evidence="7 17" id="KW-0679">Respiratory chain</keyword>
<comment type="catalytic activity">
    <reaction evidence="16 17">
        <text>a ubiquinone + NADH + 5 H(+)(in) = a ubiquinol + NAD(+) + 4 H(+)(out)</text>
        <dbReference type="Rhea" id="RHEA:29091"/>
        <dbReference type="Rhea" id="RHEA-COMP:9565"/>
        <dbReference type="Rhea" id="RHEA-COMP:9566"/>
        <dbReference type="ChEBI" id="CHEBI:15378"/>
        <dbReference type="ChEBI" id="CHEBI:16389"/>
        <dbReference type="ChEBI" id="CHEBI:17976"/>
        <dbReference type="ChEBI" id="CHEBI:57540"/>
        <dbReference type="ChEBI" id="CHEBI:57945"/>
        <dbReference type="EC" id="7.1.1.2"/>
    </reaction>
</comment>
<feature type="transmembrane region" description="Helical" evidence="17">
    <location>
        <begin position="296"/>
        <end position="319"/>
    </location>
</feature>
<dbReference type="InterPro" id="IPR003918">
    <property type="entry name" value="NADH_UbQ_OxRdtase"/>
</dbReference>
<feature type="transmembrane region" description="Helical" evidence="17">
    <location>
        <begin position="340"/>
        <end position="359"/>
    </location>
</feature>
<comment type="similarity">
    <text evidence="3 17">Belongs to the complex I subunit 4 family.</text>
</comment>
<keyword evidence="6 17" id="KW-0813">Transport</keyword>
<keyword evidence="11 17" id="KW-1133">Transmembrane helix</keyword>
<evidence type="ECO:0000256" key="8">
    <source>
        <dbReference type="ARBA" id="ARBA00022692"/>
    </source>
</evidence>
<feature type="transmembrane region" description="Helical" evidence="17">
    <location>
        <begin position="371"/>
        <end position="392"/>
    </location>
</feature>
<comment type="function">
    <text evidence="17">Core subunit of the mitochondrial membrane respiratory chain NADH dehydrogenase (Complex I) which catalyzes electron transfer from NADH through the respiratory chain, using ubiquinone as an electron acceptor. Essential for the catalytic activity and assembly of complex I.</text>
</comment>
<protein>
    <recommendedName>
        <fullName evidence="5 17">NADH-ubiquinone oxidoreductase chain 4</fullName>
        <ecNumber evidence="4 17">7.1.1.2</ecNumber>
    </recommendedName>
</protein>
<dbReference type="GO" id="GO:0015990">
    <property type="term" value="P:electron transport coupled proton transport"/>
    <property type="evidence" value="ECO:0007669"/>
    <property type="project" value="TreeGrafter"/>
</dbReference>
<keyword evidence="15 17" id="KW-0472">Membrane</keyword>
<evidence type="ECO:0000256" key="9">
    <source>
        <dbReference type="ARBA" id="ARBA00022967"/>
    </source>
</evidence>
<evidence type="ECO:0000256" key="4">
    <source>
        <dbReference type="ARBA" id="ARBA00012944"/>
    </source>
</evidence>
<keyword evidence="13 17" id="KW-0830">Ubiquinone</keyword>
<keyword evidence="12 17" id="KW-0520">NAD</keyword>
<dbReference type="EC" id="7.1.1.2" evidence="4 17"/>
<evidence type="ECO:0000256" key="16">
    <source>
        <dbReference type="ARBA" id="ARBA00049551"/>
    </source>
</evidence>
<evidence type="ECO:0000256" key="13">
    <source>
        <dbReference type="ARBA" id="ARBA00023075"/>
    </source>
</evidence>
<proteinExistence type="inferred from homology"/>
<evidence type="ECO:0000256" key="14">
    <source>
        <dbReference type="ARBA" id="ARBA00023128"/>
    </source>
</evidence>
<feature type="transmembrane region" description="Helical" evidence="17">
    <location>
        <begin position="7"/>
        <end position="32"/>
    </location>
</feature>
<evidence type="ECO:0000256" key="2">
    <source>
        <dbReference type="ARBA" id="ARBA00004225"/>
    </source>
</evidence>
<keyword evidence="10 17" id="KW-0249">Electron transport</keyword>
<evidence type="ECO:0000256" key="12">
    <source>
        <dbReference type="ARBA" id="ARBA00023027"/>
    </source>
</evidence>
<sequence length="436" mass="51521">MVVSFFIMFLIMLLMNNFQLSIILLLSCSFQVLGFNMFVNNNFVNDSVSMNLYSYLLLSLSLLIMGLIFMFFNVPKKEYLYYKFLMFLMLLSLSMVFIVTNLMMFYFMFEMSLLTMFLIILKWGLGEMRKLASFYLLYYTMFFSLPFMIFIIDLNKNYFVSEMYIIELLMMIYLDTYMFVFFMMTFFVKIPMYMLHFWLLKAHVEAPVIGSMILAGILLKLGVYGLVRFMNMFIKNFIKFNFVFLYLSIFGSLLISILCIRQVDMKILVAYSSVVHMGLMLSSMMTLTNISISGSYMMMIAHGLCSSGLFFLVNLCYLMSNSRLMIMNKGLMNIYPSMSLLWFLLCSSNFSAPMSLNLVSEIMLITSLLNWNFMNLFILMFLMFFSFLYSLNLFSYTQHGEFNIFQNLKNFNFLDYLILLVHWIPLNLFILNLSMF</sequence>
<reference evidence="19" key="1">
    <citation type="journal article" date="2020" name="Mitochondrial DNA Part B Resour">
        <title>The complete mitogenome of Nomia chalybeata (Hymenoptera: Halictidae) and phylogenetic analysis.</title>
        <authorList>
            <person name="Li H."/>
            <person name="Lu H."/>
            <person name="Huang S."/>
            <person name="Fan X."/>
            <person name="Luo A."/>
            <person name="Huang D."/>
        </authorList>
    </citation>
    <scope>NUCLEOTIDE SEQUENCE</scope>
</reference>
<evidence type="ECO:0000256" key="17">
    <source>
        <dbReference type="RuleBase" id="RU003297"/>
    </source>
</evidence>
<accession>A0A7L8EYN0</accession>
<feature type="transmembrane region" description="Helical" evidence="17">
    <location>
        <begin position="208"/>
        <end position="230"/>
    </location>
</feature>
<comment type="subcellular location">
    <subcellularLocation>
        <location evidence="2 17">Mitochondrion membrane</location>
        <topology evidence="2 17">Multi-pass membrane protein</topology>
    </subcellularLocation>
</comment>
<evidence type="ECO:0000256" key="6">
    <source>
        <dbReference type="ARBA" id="ARBA00022448"/>
    </source>
</evidence>
<feature type="transmembrane region" description="Helical" evidence="17">
    <location>
        <begin position="52"/>
        <end position="72"/>
    </location>
</feature>
<keyword evidence="14 17" id="KW-0496">Mitochondrion</keyword>
<dbReference type="GO" id="GO:0048039">
    <property type="term" value="F:ubiquinone binding"/>
    <property type="evidence" value="ECO:0007669"/>
    <property type="project" value="TreeGrafter"/>
</dbReference>
<dbReference type="AlphaFoldDB" id="A0A7L8EYN0"/>
<dbReference type="GO" id="GO:0042773">
    <property type="term" value="P:ATP synthesis coupled electron transport"/>
    <property type="evidence" value="ECO:0007669"/>
    <property type="project" value="InterPro"/>
</dbReference>
<name>A0A7L8EYN0_9HYME</name>
<reference evidence="19" key="2">
    <citation type="submission" date="2020-06" db="EMBL/GenBank/DDBJ databases">
        <authorList>
            <person name="Li H.Y."/>
            <person name="Lu H.H."/>
            <person name="Fan X.D."/>
            <person name="Huang D.Y."/>
        </authorList>
    </citation>
    <scope>NUCLEOTIDE SEQUENCE</scope>
</reference>
<gene>
    <name evidence="19" type="primary">nad4</name>
</gene>
<organism evidence="19">
    <name type="scientific">Nomia chalybeata</name>
    <dbReference type="NCBI Taxonomy" id="2448184"/>
    <lineage>
        <taxon>Eukaryota</taxon>
        <taxon>Metazoa</taxon>
        <taxon>Ecdysozoa</taxon>
        <taxon>Arthropoda</taxon>
        <taxon>Hexapoda</taxon>
        <taxon>Insecta</taxon>
        <taxon>Pterygota</taxon>
        <taxon>Neoptera</taxon>
        <taxon>Endopterygota</taxon>
        <taxon>Hymenoptera</taxon>
        <taxon>Apocrita</taxon>
        <taxon>Aculeata</taxon>
        <taxon>Apoidea</taxon>
        <taxon>Anthophila</taxon>
        <taxon>Halictidae</taxon>
        <taxon>Nomiinae</taxon>
        <taxon>Nomia</taxon>
        <taxon>Acunomia</taxon>
    </lineage>
</organism>
<evidence type="ECO:0000256" key="1">
    <source>
        <dbReference type="ARBA" id="ARBA00003257"/>
    </source>
</evidence>
<feature type="transmembrane region" description="Helical" evidence="17">
    <location>
        <begin position="132"/>
        <end position="152"/>
    </location>
</feature>
<keyword evidence="8 17" id="KW-0812">Transmembrane</keyword>
<dbReference type="PANTHER" id="PTHR43507:SF20">
    <property type="entry name" value="NADH-UBIQUINONE OXIDOREDUCTASE CHAIN 4"/>
    <property type="match status" value="1"/>
</dbReference>
<comment type="function">
    <text evidence="1">Core subunit of the mitochondrial membrane respiratory chain NADH dehydrogenase (Complex I) that is believed to belong to the minimal assembly required for catalysis. Complex I functions in the transfer of electrons from NADH to the respiratory chain. The immediate electron acceptor for the enzyme is believed to be ubiquinone.</text>
</comment>
<dbReference type="EMBL" id="MT645078">
    <property type="protein sequence ID" value="QOE17507.1"/>
    <property type="molecule type" value="Genomic_DNA"/>
</dbReference>
<evidence type="ECO:0000256" key="15">
    <source>
        <dbReference type="ARBA" id="ARBA00023136"/>
    </source>
</evidence>
<dbReference type="GO" id="GO:0031966">
    <property type="term" value="C:mitochondrial membrane"/>
    <property type="evidence" value="ECO:0007669"/>
    <property type="project" value="UniProtKB-SubCell"/>
</dbReference>
<dbReference type="GO" id="GO:0003954">
    <property type="term" value="F:NADH dehydrogenase activity"/>
    <property type="evidence" value="ECO:0007669"/>
    <property type="project" value="TreeGrafter"/>
</dbReference>
<feature type="transmembrane region" description="Helical" evidence="17">
    <location>
        <begin position="164"/>
        <end position="188"/>
    </location>
</feature>
<evidence type="ECO:0000313" key="19">
    <source>
        <dbReference type="EMBL" id="QOE17507.1"/>
    </source>
</evidence>
<feature type="transmembrane region" description="Helical" evidence="17">
    <location>
        <begin position="105"/>
        <end position="125"/>
    </location>
</feature>
<dbReference type="InterPro" id="IPR001750">
    <property type="entry name" value="ND/Mrp_TM"/>
</dbReference>
<geneLocation type="mitochondrion" evidence="19"/>
<evidence type="ECO:0000256" key="10">
    <source>
        <dbReference type="ARBA" id="ARBA00022982"/>
    </source>
</evidence>
<feature type="transmembrane region" description="Helical" evidence="17">
    <location>
        <begin position="413"/>
        <end position="433"/>
    </location>
</feature>
<evidence type="ECO:0000256" key="7">
    <source>
        <dbReference type="ARBA" id="ARBA00022660"/>
    </source>
</evidence>
<keyword evidence="9" id="KW-1278">Translocase</keyword>
<evidence type="ECO:0000256" key="3">
    <source>
        <dbReference type="ARBA" id="ARBA00009025"/>
    </source>
</evidence>
<dbReference type="Pfam" id="PF00361">
    <property type="entry name" value="Proton_antipo_M"/>
    <property type="match status" value="1"/>
</dbReference>
<feature type="transmembrane region" description="Helical" evidence="17">
    <location>
        <begin position="79"/>
        <end position="99"/>
    </location>
</feature>
<feature type="transmembrane region" description="Helical" evidence="17">
    <location>
        <begin position="242"/>
        <end position="260"/>
    </location>
</feature>
<evidence type="ECO:0000256" key="5">
    <source>
        <dbReference type="ARBA" id="ARBA00021006"/>
    </source>
</evidence>
<evidence type="ECO:0000256" key="11">
    <source>
        <dbReference type="ARBA" id="ARBA00022989"/>
    </source>
</evidence>